<dbReference type="GeneID" id="37108408"/>
<protein>
    <submittedName>
        <fullName evidence="8">MFS general substrate transporter</fullName>
    </submittedName>
</protein>
<feature type="transmembrane region" description="Helical" evidence="6">
    <location>
        <begin position="165"/>
        <end position="185"/>
    </location>
</feature>
<evidence type="ECO:0000256" key="3">
    <source>
        <dbReference type="ARBA" id="ARBA00022989"/>
    </source>
</evidence>
<dbReference type="Proteomes" id="UP000246702">
    <property type="component" value="Unassembled WGS sequence"/>
</dbReference>
<evidence type="ECO:0000313" key="9">
    <source>
        <dbReference type="Proteomes" id="UP000246702"/>
    </source>
</evidence>
<gene>
    <name evidence="8" type="ORF">BO94DRAFT_226618</name>
</gene>
<evidence type="ECO:0000256" key="6">
    <source>
        <dbReference type="SAM" id="Phobius"/>
    </source>
</evidence>
<keyword evidence="3 6" id="KW-1133">Transmembrane helix</keyword>
<dbReference type="AlphaFoldDB" id="A0A317XEL8"/>
<evidence type="ECO:0000259" key="7">
    <source>
        <dbReference type="PROSITE" id="PS50850"/>
    </source>
</evidence>
<dbReference type="PANTHER" id="PTHR23501">
    <property type="entry name" value="MAJOR FACILITATOR SUPERFAMILY"/>
    <property type="match status" value="1"/>
</dbReference>
<dbReference type="GO" id="GO:0022857">
    <property type="term" value="F:transmembrane transporter activity"/>
    <property type="evidence" value="ECO:0007669"/>
    <property type="project" value="InterPro"/>
</dbReference>
<sequence length="201" mass="21426">MTQSLELIPSEGPPDSATHNRQNEPQGTPAYPPMAKIIPIMLAIYIVMFLVALDRLIVATATPQITDHFHSTNDIDWYGSAYMLTASASQLIYGRIYTFYPTKWVFIISILIFEIGSAICGAAPTSVALIIGRAIAGIGTGGISSGAVIIIALTVPLHLRPAFQGFAGAIFGIASVLGPILGGVFTTGTQRLPPRPFRIIM</sequence>
<dbReference type="InterPro" id="IPR011701">
    <property type="entry name" value="MFS"/>
</dbReference>
<dbReference type="PROSITE" id="PS50850">
    <property type="entry name" value="MFS"/>
    <property type="match status" value="1"/>
</dbReference>
<dbReference type="EMBL" id="MSFK01000003">
    <property type="protein sequence ID" value="PWY95398.1"/>
    <property type="molecule type" value="Genomic_DNA"/>
</dbReference>
<keyword evidence="2 6" id="KW-0812">Transmembrane</keyword>
<organism evidence="8 9">
    <name type="scientific">Aspergillus sclerotioniger CBS 115572</name>
    <dbReference type="NCBI Taxonomy" id="1450535"/>
    <lineage>
        <taxon>Eukaryota</taxon>
        <taxon>Fungi</taxon>
        <taxon>Dikarya</taxon>
        <taxon>Ascomycota</taxon>
        <taxon>Pezizomycotina</taxon>
        <taxon>Eurotiomycetes</taxon>
        <taxon>Eurotiomycetidae</taxon>
        <taxon>Eurotiales</taxon>
        <taxon>Aspergillaceae</taxon>
        <taxon>Aspergillus</taxon>
        <taxon>Aspergillus subgen. Circumdati</taxon>
    </lineage>
</organism>
<evidence type="ECO:0000256" key="1">
    <source>
        <dbReference type="ARBA" id="ARBA00004141"/>
    </source>
</evidence>
<dbReference type="Gene3D" id="1.20.1250.20">
    <property type="entry name" value="MFS general substrate transporter like domains"/>
    <property type="match status" value="1"/>
</dbReference>
<dbReference type="Pfam" id="PF07690">
    <property type="entry name" value="MFS_1"/>
    <property type="match status" value="1"/>
</dbReference>
<feature type="transmembrane region" description="Helical" evidence="6">
    <location>
        <begin position="104"/>
        <end position="123"/>
    </location>
</feature>
<evidence type="ECO:0000256" key="2">
    <source>
        <dbReference type="ARBA" id="ARBA00022692"/>
    </source>
</evidence>
<dbReference type="OrthoDB" id="10021397at2759"/>
<feature type="compositionally biased region" description="Polar residues" evidence="5">
    <location>
        <begin position="17"/>
        <end position="26"/>
    </location>
</feature>
<dbReference type="SUPFAM" id="SSF103473">
    <property type="entry name" value="MFS general substrate transporter"/>
    <property type="match status" value="1"/>
</dbReference>
<dbReference type="PANTHER" id="PTHR23501:SF201">
    <property type="entry name" value="MFS AFLATOXIN EFFLUX PUMP"/>
    <property type="match status" value="1"/>
</dbReference>
<keyword evidence="4 6" id="KW-0472">Membrane</keyword>
<name>A0A317XEL8_9EURO</name>
<reference evidence="8 9" key="1">
    <citation type="submission" date="2016-12" db="EMBL/GenBank/DDBJ databases">
        <title>The genomes of Aspergillus section Nigri reveals drivers in fungal speciation.</title>
        <authorList>
            <consortium name="DOE Joint Genome Institute"/>
            <person name="Vesth T.C."/>
            <person name="Nybo J."/>
            <person name="Theobald S."/>
            <person name="Brandl J."/>
            <person name="Frisvad J.C."/>
            <person name="Nielsen K.F."/>
            <person name="Lyhne E.K."/>
            <person name="Kogle M.E."/>
            <person name="Kuo A."/>
            <person name="Riley R."/>
            <person name="Clum A."/>
            <person name="Nolan M."/>
            <person name="Lipzen A."/>
            <person name="Salamov A."/>
            <person name="Henrissat B."/>
            <person name="Wiebenga A."/>
            <person name="De Vries R.P."/>
            <person name="Grigoriev I.V."/>
            <person name="Mortensen U.H."/>
            <person name="Andersen M.R."/>
            <person name="Baker S.E."/>
        </authorList>
    </citation>
    <scope>NUCLEOTIDE SEQUENCE [LARGE SCALE GENOMIC DNA]</scope>
    <source>
        <strain evidence="8 9">CBS 115572</strain>
    </source>
</reference>
<dbReference type="InterPro" id="IPR020846">
    <property type="entry name" value="MFS_dom"/>
</dbReference>
<dbReference type="GO" id="GO:0005886">
    <property type="term" value="C:plasma membrane"/>
    <property type="evidence" value="ECO:0007669"/>
    <property type="project" value="TreeGrafter"/>
</dbReference>
<feature type="domain" description="Major facilitator superfamily (MFS) profile" evidence="7">
    <location>
        <begin position="40"/>
        <end position="201"/>
    </location>
</feature>
<comment type="caution">
    <text evidence="8">The sequence shown here is derived from an EMBL/GenBank/DDBJ whole genome shotgun (WGS) entry which is preliminary data.</text>
</comment>
<accession>A0A317XEL8</accession>
<evidence type="ECO:0000256" key="5">
    <source>
        <dbReference type="SAM" id="MobiDB-lite"/>
    </source>
</evidence>
<keyword evidence="9" id="KW-1185">Reference proteome</keyword>
<evidence type="ECO:0000256" key="4">
    <source>
        <dbReference type="ARBA" id="ARBA00023136"/>
    </source>
</evidence>
<comment type="subcellular location">
    <subcellularLocation>
        <location evidence="1">Membrane</location>
        <topology evidence="1">Multi-pass membrane protein</topology>
    </subcellularLocation>
</comment>
<feature type="transmembrane region" description="Helical" evidence="6">
    <location>
        <begin position="37"/>
        <end position="57"/>
    </location>
</feature>
<dbReference type="PRINTS" id="PR01036">
    <property type="entry name" value="TCRTETB"/>
</dbReference>
<dbReference type="RefSeq" id="XP_025472159.1">
    <property type="nucleotide sequence ID" value="XM_025606265.1"/>
</dbReference>
<feature type="region of interest" description="Disordered" evidence="5">
    <location>
        <begin position="1"/>
        <end position="28"/>
    </location>
</feature>
<dbReference type="InterPro" id="IPR036259">
    <property type="entry name" value="MFS_trans_sf"/>
</dbReference>
<feature type="transmembrane region" description="Helical" evidence="6">
    <location>
        <begin position="135"/>
        <end position="159"/>
    </location>
</feature>
<dbReference type="STRING" id="1450535.A0A317XEL8"/>
<evidence type="ECO:0000313" key="8">
    <source>
        <dbReference type="EMBL" id="PWY95398.1"/>
    </source>
</evidence>
<proteinExistence type="predicted"/>